<organism evidence="1 2">
    <name type="scientific">Cryptolaemus montrouzieri</name>
    <dbReference type="NCBI Taxonomy" id="559131"/>
    <lineage>
        <taxon>Eukaryota</taxon>
        <taxon>Metazoa</taxon>
        <taxon>Ecdysozoa</taxon>
        <taxon>Arthropoda</taxon>
        <taxon>Hexapoda</taxon>
        <taxon>Insecta</taxon>
        <taxon>Pterygota</taxon>
        <taxon>Neoptera</taxon>
        <taxon>Endopterygota</taxon>
        <taxon>Coleoptera</taxon>
        <taxon>Polyphaga</taxon>
        <taxon>Cucujiformia</taxon>
        <taxon>Coccinelloidea</taxon>
        <taxon>Coccinellidae</taxon>
        <taxon>Scymninae</taxon>
        <taxon>Scymnini</taxon>
        <taxon>Cryptolaemus</taxon>
    </lineage>
</organism>
<evidence type="ECO:0000313" key="1">
    <source>
        <dbReference type="EMBL" id="KAL3287123.1"/>
    </source>
</evidence>
<keyword evidence="2" id="KW-1185">Reference proteome</keyword>
<dbReference type="EMBL" id="JABFTP020000185">
    <property type="protein sequence ID" value="KAL3287123.1"/>
    <property type="molecule type" value="Genomic_DNA"/>
</dbReference>
<dbReference type="Proteomes" id="UP001516400">
    <property type="component" value="Unassembled WGS sequence"/>
</dbReference>
<proteinExistence type="predicted"/>
<dbReference type="AlphaFoldDB" id="A0ABD2P8T8"/>
<name>A0ABD2P8T8_9CUCU</name>
<accession>A0ABD2P8T8</accession>
<comment type="caution">
    <text evidence="1">The sequence shown here is derived from an EMBL/GenBank/DDBJ whole genome shotgun (WGS) entry which is preliminary data.</text>
</comment>
<reference evidence="1 2" key="1">
    <citation type="journal article" date="2021" name="BMC Biol.">
        <title>Horizontally acquired antibacterial genes associated with adaptive radiation of ladybird beetles.</title>
        <authorList>
            <person name="Li H.S."/>
            <person name="Tang X.F."/>
            <person name="Huang Y.H."/>
            <person name="Xu Z.Y."/>
            <person name="Chen M.L."/>
            <person name="Du X.Y."/>
            <person name="Qiu B.Y."/>
            <person name="Chen P.T."/>
            <person name="Zhang W."/>
            <person name="Slipinski A."/>
            <person name="Escalona H.E."/>
            <person name="Waterhouse R.M."/>
            <person name="Zwick A."/>
            <person name="Pang H."/>
        </authorList>
    </citation>
    <scope>NUCLEOTIDE SEQUENCE [LARGE SCALE GENOMIC DNA]</scope>
    <source>
        <strain evidence="1">SYSU2018</strain>
    </source>
</reference>
<evidence type="ECO:0000313" key="2">
    <source>
        <dbReference type="Proteomes" id="UP001516400"/>
    </source>
</evidence>
<protein>
    <submittedName>
        <fullName evidence="1">Uncharacterized protein</fullName>
    </submittedName>
</protein>
<gene>
    <name evidence="1" type="ORF">HHI36_001604</name>
</gene>
<sequence length="87" mass="9754">MAAHADLSVELSKLKKDILIEIISKKSVNDNVTVSVDLRDDIEGDFEYASEDFREASNGNNINLGNVDNSQLYVNKLKSELRVTRVQ</sequence>